<dbReference type="EMBL" id="GBXM01062901">
    <property type="protein sequence ID" value="JAH45676.1"/>
    <property type="molecule type" value="Transcribed_RNA"/>
</dbReference>
<name>A0A0E9SWK5_ANGAN</name>
<protein>
    <submittedName>
        <fullName evidence="2">Uncharacterized protein</fullName>
    </submittedName>
</protein>
<organism evidence="2">
    <name type="scientific">Anguilla anguilla</name>
    <name type="common">European freshwater eel</name>
    <name type="synonym">Muraena anguilla</name>
    <dbReference type="NCBI Taxonomy" id="7936"/>
    <lineage>
        <taxon>Eukaryota</taxon>
        <taxon>Metazoa</taxon>
        <taxon>Chordata</taxon>
        <taxon>Craniata</taxon>
        <taxon>Vertebrata</taxon>
        <taxon>Euteleostomi</taxon>
        <taxon>Actinopterygii</taxon>
        <taxon>Neopterygii</taxon>
        <taxon>Teleostei</taxon>
        <taxon>Anguilliformes</taxon>
        <taxon>Anguillidae</taxon>
        <taxon>Anguilla</taxon>
    </lineage>
</organism>
<evidence type="ECO:0000256" key="1">
    <source>
        <dbReference type="SAM" id="Phobius"/>
    </source>
</evidence>
<evidence type="ECO:0000313" key="2">
    <source>
        <dbReference type="EMBL" id="JAH45676.1"/>
    </source>
</evidence>
<dbReference type="AlphaFoldDB" id="A0A0E9SWK5"/>
<keyword evidence="1" id="KW-0812">Transmembrane</keyword>
<keyword evidence="1" id="KW-1133">Transmembrane helix</keyword>
<reference evidence="2" key="2">
    <citation type="journal article" date="2015" name="Fish Shellfish Immunol.">
        <title>Early steps in the European eel (Anguilla anguilla)-Vibrio vulnificus interaction in the gills: Role of the RtxA13 toxin.</title>
        <authorList>
            <person name="Callol A."/>
            <person name="Pajuelo D."/>
            <person name="Ebbesson L."/>
            <person name="Teles M."/>
            <person name="MacKenzie S."/>
            <person name="Amaro C."/>
        </authorList>
    </citation>
    <scope>NUCLEOTIDE SEQUENCE</scope>
</reference>
<feature type="transmembrane region" description="Helical" evidence="1">
    <location>
        <begin position="20"/>
        <end position="39"/>
    </location>
</feature>
<proteinExistence type="predicted"/>
<sequence length="40" mass="4601">MLWPFACTENAKPTSAHFVGLWLFVTQTYMLTMLLIVLLV</sequence>
<accession>A0A0E9SWK5</accession>
<reference evidence="2" key="1">
    <citation type="submission" date="2014-11" db="EMBL/GenBank/DDBJ databases">
        <authorList>
            <person name="Amaro Gonzalez C."/>
        </authorList>
    </citation>
    <scope>NUCLEOTIDE SEQUENCE</scope>
</reference>
<keyword evidence="1" id="KW-0472">Membrane</keyword>